<evidence type="ECO:0000313" key="2">
    <source>
        <dbReference type="Proteomes" id="UP000677054"/>
    </source>
</evidence>
<dbReference type="EMBL" id="CAJPEV010001439">
    <property type="protein sequence ID" value="CAG0892660.1"/>
    <property type="molecule type" value="Genomic_DNA"/>
</dbReference>
<proteinExistence type="predicted"/>
<accession>A0A7R8XBA7</accession>
<dbReference type="Gene3D" id="2.40.50.90">
    <property type="match status" value="1"/>
</dbReference>
<dbReference type="AlphaFoldDB" id="A0A7R8XBA7"/>
<name>A0A7R8XBA7_9CRUS</name>
<evidence type="ECO:0000313" key="1">
    <source>
        <dbReference type="EMBL" id="CAD7247389.1"/>
    </source>
</evidence>
<dbReference type="OrthoDB" id="9995375at2759"/>
<reference evidence="1" key="1">
    <citation type="submission" date="2020-11" db="EMBL/GenBank/DDBJ databases">
        <authorList>
            <person name="Tran Van P."/>
        </authorList>
    </citation>
    <scope>NUCLEOTIDE SEQUENCE</scope>
</reference>
<dbReference type="Proteomes" id="UP000677054">
    <property type="component" value="Unassembled WGS sequence"/>
</dbReference>
<keyword evidence="2" id="KW-1185">Reference proteome</keyword>
<dbReference type="EMBL" id="LR900956">
    <property type="protein sequence ID" value="CAD7247389.1"/>
    <property type="molecule type" value="Genomic_DNA"/>
</dbReference>
<organism evidence="1">
    <name type="scientific">Darwinula stevensoni</name>
    <dbReference type="NCBI Taxonomy" id="69355"/>
    <lineage>
        <taxon>Eukaryota</taxon>
        <taxon>Metazoa</taxon>
        <taxon>Ecdysozoa</taxon>
        <taxon>Arthropoda</taxon>
        <taxon>Crustacea</taxon>
        <taxon>Oligostraca</taxon>
        <taxon>Ostracoda</taxon>
        <taxon>Podocopa</taxon>
        <taxon>Podocopida</taxon>
        <taxon>Darwinulocopina</taxon>
        <taxon>Darwinuloidea</taxon>
        <taxon>Darwinulidae</taxon>
        <taxon>Darwinula</taxon>
    </lineage>
</organism>
<gene>
    <name evidence="1" type="ORF">DSTB1V02_LOCUS7220</name>
</gene>
<dbReference type="InterPro" id="IPR035437">
    <property type="entry name" value="SNase_OB-fold_sf"/>
</dbReference>
<protein>
    <submittedName>
        <fullName evidence="1">Uncharacterized protein</fullName>
    </submittedName>
</protein>
<sequence length="204" mass="23044">MVKEPPNPSVALLLRDIFDELSNMTEINNGKPILHTLHPGYDIALKEHKKSFKERRGFALDLQVLCKTLALPFRVSIKKLFDMLSKSRILEDTGMATSGLILSCTKSLVVGNGFVHGGSWHFQLLDDLYRDGHWSEDATDLFEELSKCARWQVVMGKIQGYTQLPAHPPLHPTPYRVPLLQLVDTSTEKIIHRGPLVLNVYSDN</sequence>